<reference evidence="2" key="5">
    <citation type="journal article" date="2021" name="G3 (Bethesda)">
        <title>Aegilops tauschii genome assembly Aet v5.0 features greater sequence contiguity and improved annotation.</title>
        <authorList>
            <person name="Wang L."/>
            <person name="Zhu T."/>
            <person name="Rodriguez J.C."/>
            <person name="Deal K.R."/>
            <person name="Dubcovsky J."/>
            <person name="McGuire P.E."/>
            <person name="Lux T."/>
            <person name="Spannagl M."/>
            <person name="Mayer K.F.X."/>
            <person name="Baldrich P."/>
            <person name="Meyers B.C."/>
            <person name="Huo N."/>
            <person name="Gu Y.Q."/>
            <person name="Zhou H."/>
            <person name="Devos K.M."/>
            <person name="Bennetzen J.L."/>
            <person name="Unver T."/>
            <person name="Budak H."/>
            <person name="Gulick P.J."/>
            <person name="Galiba G."/>
            <person name="Kalapos B."/>
            <person name="Nelson D.R."/>
            <person name="Li P."/>
            <person name="You F.M."/>
            <person name="Luo M.C."/>
            <person name="Dvorak J."/>
        </authorList>
    </citation>
    <scope>NUCLEOTIDE SEQUENCE [LARGE SCALE GENOMIC DNA]</scope>
    <source>
        <strain evidence="2">cv. AL8/78</strain>
    </source>
</reference>
<proteinExistence type="predicted"/>
<dbReference type="EnsemblPlants" id="AET6Gv20774400.1">
    <property type="protein sequence ID" value="AET6Gv20774400.1"/>
    <property type="gene ID" value="AET6Gv20774400"/>
</dbReference>
<dbReference type="AlphaFoldDB" id="A0A453PLR9"/>
<evidence type="ECO:0000313" key="2">
    <source>
        <dbReference type="EnsemblPlants" id="AET6Gv20774400.1"/>
    </source>
</evidence>
<reference evidence="2" key="4">
    <citation type="submission" date="2019-03" db="UniProtKB">
        <authorList>
            <consortium name="EnsemblPlants"/>
        </authorList>
    </citation>
    <scope>IDENTIFICATION</scope>
</reference>
<protein>
    <submittedName>
        <fullName evidence="2">Uncharacterized protein</fullName>
    </submittedName>
</protein>
<dbReference type="Proteomes" id="UP000015105">
    <property type="component" value="Chromosome 6D"/>
</dbReference>
<feature type="region of interest" description="Disordered" evidence="1">
    <location>
        <begin position="13"/>
        <end position="32"/>
    </location>
</feature>
<evidence type="ECO:0000256" key="1">
    <source>
        <dbReference type="SAM" id="MobiDB-lite"/>
    </source>
</evidence>
<evidence type="ECO:0000313" key="3">
    <source>
        <dbReference type="Proteomes" id="UP000015105"/>
    </source>
</evidence>
<feature type="compositionally biased region" description="Gly residues" evidence="1">
    <location>
        <begin position="14"/>
        <end position="25"/>
    </location>
</feature>
<dbReference type="Gramene" id="AET6Gv20774400.1">
    <property type="protein sequence ID" value="AET6Gv20774400.1"/>
    <property type="gene ID" value="AET6Gv20774400"/>
</dbReference>
<reference evidence="3" key="1">
    <citation type="journal article" date="2014" name="Science">
        <title>Ancient hybridizations among the ancestral genomes of bread wheat.</title>
        <authorList>
            <consortium name="International Wheat Genome Sequencing Consortium,"/>
            <person name="Marcussen T."/>
            <person name="Sandve S.R."/>
            <person name="Heier L."/>
            <person name="Spannagl M."/>
            <person name="Pfeifer M."/>
            <person name="Jakobsen K.S."/>
            <person name="Wulff B.B."/>
            <person name="Steuernagel B."/>
            <person name="Mayer K.F."/>
            <person name="Olsen O.A."/>
        </authorList>
    </citation>
    <scope>NUCLEOTIDE SEQUENCE [LARGE SCALE GENOMIC DNA]</scope>
    <source>
        <strain evidence="3">cv. AL8/78</strain>
    </source>
</reference>
<reference evidence="2" key="3">
    <citation type="journal article" date="2017" name="Nature">
        <title>Genome sequence of the progenitor of the wheat D genome Aegilops tauschii.</title>
        <authorList>
            <person name="Luo M.C."/>
            <person name="Gu Y.Q."/>
            <person name="Puiu D."/>
            <person name="Wang H."/>
            <person name="Twardziok S.O."/>
            <person name="Deal K.R."/>
            <person name="Huo N."/>
            <person name="Zhu T."/>
            <person name="Wang L."/>
            <person name="Wang Y."/>
            <person name="McGuire P.E."/>
            <person name="Liu S."/>
            <person name="Long H."/>
            <person name="Ramasamy R.K."/>
            <person name="Rodriguez J.C."/>
            <person name="Van S.L."/>
            <person name="Yuan L."/>
            <person name="Wang Z."/>
            <person name="Xia Z."/>
            <person name="Xiao L."/>
            <person name="Anderson O.D."/>
            <person name="Ouyang S."/>
            <person name="Liang Y."/>
            <person name="Zimin A.V."/>
            <person name="Pertea G."/>
            <person name="Qi P."/>
            <person name="Bennetzen J.L."/>
            <person name="Dai X."/>
            <person name="Dawson M.W."/>
            <person name="Muller H.G."/>
            <person name="Kugler K."/>
            <person name="Rivarola-Duarte L."/>
            <person name="Spannagl M."/>
            <person name="Mayer K.F.X."/>
            <person name="Lu F.H."/>
            <person name="Bevan M.W."/>
            <person name="Leroy P."/>
            <person name="Li P."/>
            <person name="You F.M."/>
            <person name="Sun Q."/>
            <person name="Liu Z."/>
            <person name="Lyons E."/>
            <person name="Wicker T."/>
            <person name="Salzberg S.L."/>
            <person name="Devos K.M."/>
            <person name="Dvorak J."/>
        </authorList>
    </citation>
    <scope>NUCLEOTIDE SEQUENCE [LARGE SCALE GENOMIC DNA]</scope>
    <source>
        <strain evidence="2">cv. AL8/78</strain>
    </source>
</reference>
<name>A0A453PLR9_AEGTS</name>
<organism evidence="2 3">
    <name type="scientific">Aegilops tauschii subsp. strangulata</name>
    <name type="common">Goatgrass</name>
    <dbReference type="NCBI Taxonomy" id="200361"/>
    <lineage>
        <taxon>Eukaryota</taxon>
        <taxon>Viridiplantae</taxon>
        <taxon>Streptophyta</taxon>
        <taxon>Embryophyta</taxon>
        <taxon>Tracheophyta</taxon>
        <taxon>Spermatophyta</taxon>
        <taxon>Magnoliopsida</taxon>
        <taxon>Liliopsida</taxon>
        <taxon>Poales</taxon>
        <taxon>Poaceae</taxon>
        <taxon>BOP clade</taxon>
        <taxon>Pooideae</taxon>
        <taxon>Triticodae</taxon>
        <taxon>Triticeae</taxon>
        <taxon>Triticinae</taxon>
        <taxon>Aegilops</taxon>
    </lineage>
</organism>
<sequence length="129" mass="13525">MGLGIAGSLTGAAEGDGAGVEPGGDAGRRLDVEHDERAVGAEAQAVERPAQRLHALLAAVNRHHHAGQVGGGHGCLPLRSACLATPPRSGQLRSVECERWLIACCLLPSCPFLCFFTGLKKPSRRQLRV</sequence>
<accession>A0A453PLR9</accession>
<keyword evidence="3" id="KW-1185">Reference proteome</keyword>
<reference evidence="3" key="2">
    <citation type="journal article" date="2017" name="Nat. Plants">
        <title>The Aegilops tauschii genome reveals multiple impacts of transposons.</title>
        <authorList>
            <person name="Zhao G."/>
            <person name="Zou C."/>
            <person name="Li K."/>
            <person name="Wang K."/>
            <person name="Li T."/>
            <person name="Gao L."/>
            <person name="Zhang X."/>
            <person name="Wang H."/>
            <person name="Yang Z."/>
            <person name="Liu X."/>
            <person name="Jiang W."/>
            <person name="Mao L."/>
            <person name="Kong X."/>
            <person name="Jiao Y."/>
            <person name="Jia J."/>
        </authorList>
    </citation>
    <scope>NUCLEOTIDE SEQUENCE [LARGE SCALE GENOMIC DNA]</scope>
    <source>
        <strain evidence="3">cv. AL8/78</strain>
    </source>
</reference>